<reference evidence="3 4" key="1">
    <citation type="journal article" date="2020" name="Microorganisms">
        <title>Osmotic Adaptation and Compatible Solute Biosynthesis of Phototrophic Bacteria as Revealed from Genome Analyses.</title>
        <authorList>
            <person name="Imhoff J.F."/>
            <person name="Rahn T."/>
            <person name="Kunzel S."/>
            <person name="Keller A."/>
            <person name="Neulinger S.C."/>
        </authorList>
    </citation>
    <scope>NUCLEOTIDE SEQUENCE [LARGE SCALE GENOMIC DNA]</scope>
    <source>
        <strain evidence="3 4">DSM 15382</strain>
    </source>
</reference>
<dbReference type="SUPFAM" id="SSF51182">
    <property type="entry name" value="RmlC-like cupins"/>
    <property type="match status" value="1"/>
</dbReference>
<evidence type="ECO:0000256" key="1">
    <source>
        <dbReference type="SAM" id="SignalP"/>
    </source>
</evidence>
<evidence type="ECO:0000313" key="3">
    <source>
        <dbReference type="EMBL" id="MBK1660686.1"/>
    </source>
</evidence>
<feature type="chain" id="PRO_5045087921" evidence="1">
    <location>
        <begin position="25"/>
        <end position="161"/>
    </location>
</feature>
<dbReference type="InterPro" id="IPR011051">
    <property type="entry name" value="RmlC_Cupin_sf"/>
</dbReference>
<feature type="domain" description="ChrR-like cupin" evidence="2">
    <location>
        <begin position="35"/>
        <end position="146"/>
    </location>
</feature>
<dbReference type="EMBL" id="NRSG01000202">
    <property type="protein sequence ID" value="MBK1660686.1"/>
    <property type="molecule type" value="Genomic_DNA"/>
</dbReference>
<dbReference type="InterPro" id="IPR014710">
    <property type="entry name" value="RmlC-like_jellyroll"/>
</dbReference>
<dbReference type="InterPro" id="IPR025979">
    <property type="entry name" value="ChrR-like_cupin_dom"/>
</dbReference>
<keyword evidence="4" id="KW-1185">Reference proteome</keyword>
<comment type="caution">
    <text evidence="3">The sequence shown here is derived from an EMBL/GenBank/DDBJ whole genome shotgun (WGS) entry which is preliminary data.</text>
</comment>
<protein>
    <submittedName>
        <fullName evidence="3">Cupin</fullName>
    </submittedName>
</protein>
<keyword evidence="1" id="KW-0732">Signal</keyword>
<evidence type="ECO:0000259" key="2">
    <source>
        <dbReference type="Pfam" id="PF12973"/>
    </source>
</evidence>
<gene>
    <name evidence="3" type="ORF">CKO45_20915</name>
</gene>
<sequence>MRRLSGLAAAILCGLLAAPPDGGAQDAGHMHLIPDAAAIRWQPGPPDLPKGTQIAVLAGDPGQPGPFVLRVRFPRDSLVPPHRHATAENLTVLSGTLHHAMGERLDRERSERLGPGAFVFLPGMMPHSVWTSGEESVVQVTGTGPFGLIYVNPADSPARAR</sequence>
<name>A0ABS1D1I9_9PROT</name>
<evidence type="ECO:0000313" key="4">
    <source>
        <dbReference type="Proteomes" id="UP000697995"/>
    </source>
</evidence>
<accession>A0ABS1D1I9</accession>
<dbReference type="CDD" id="cd06989">
    <property type="entry name" value="cupin_DRT102"/>
    <property type="match status" value="1"/>
</dbReference>
<feature type="signal peptide" evidence="1">
    <location>
        <begin position="1"/>
        <end position="24"/>
    </location>
</feature>
<proteinExistence type="predicted"/>
<dbReference type="Proteomes" id="UP000697995">
    <property type="component" value="Unassembled WGS sequence"/>
</dbReference>
<dbReference type="Gene3D" id="2.60.120.10">
    <property type="entry name" value="Jelly Rolls"/>
    <property type="match status" value="1"/>
</dbReference>
<dbReference type="Pfam" id="PF12973">
    <property type="entry name" value="Cupin_7"/>
    <property type="match status" value="1"/>
</dbReference>
<dbReference type="RefSeq" id="WP_133219548.1">
    <property type="nucleotide sequence ID" value="NZ_NRSG01000202.1"/>
</dbReference>
<organism evidence="3 4">
    <name type="scientific">Paracraurococcus ruber</name>
    <dbReference type="NCBI Taxonomy" id="77675"/>
    <lineage>
        <taxon>Bacteria</taxon>
        <taxon>Pseudomonadati</taxon>
        <taxon>Pseudomonadota</taxon>
        <taxon>Alphaproteobacteria</taxon>
        <taxon>Acetobacterales</taxon>
        <taxon>Roseomonadaceae</taxon>
        <taxon>Paracraurococcus</taxon>
    </lineage>
</organism>